<name>A0A8J9ZAJ2_BRALA</name>
<sequence length="149" mass="16814">MANLNRVWCSRRISPQTKIRLYNSLVLPILTYGRETWTLTAAQERRLDAFDTKCQRRILGIRWYDHISNDILRERSNQPPLSGKLRSARLRLLGHLIRAEPPLEFSMFMFFMNPPHPPGRGSEGGPGGLGPTKSTGTCRQSATPSPLSG</sequence>
<dbReference type="OrthoDB" id="425681at2759"/>
<evidence type="ECO:0000313" key="2">
    <source>
        <dbReference type="EMBL" id="CAH1250103.1"/>
    </source>
</evidence>
<feature type="compositionally biased region" description="Gly residues" evidence="1">
    <location>
        <begin position="121"/>
        <end position="130"/>
    </location>
</feature>
<evidence type="ECO:0000313" key="3">
    <source>
        <dbReference type="Proteomes" id="UP000838412"/>
    </source>
</evidence>
<organism evidence="2 3">
    <name type="scientific">Branchiostoma lanceolatum</name>
    <name type="common">Common lancelet</name>
    <name type="synonym">Amphioxus lanceolatum</name>
    <dbReference type="NCBI Taxonomy" id="7740"/>
    <lineage>
        <taxon>Eukaryota</taxon>
        <taxon>Metazoa</taxon>
        <taxon>Chordata</taxon>
        <taxon>Cephalochordata</taxon>
        <taxon>Leptocardii</taxon>
        <taxon>Amphioxiformes</taxon>
        <taxon>Branchiostomatidae</taxon>
        <taxon>Branchiostoma</taxon>
    </lineage>
</organism>
<feature type="region of interest" description="Disordered" evidence="1">
    <location>
        <begin position="116"/>
        <end position="149"/>
    </location>
</feature>
<proteinExistence type="predicted"/>
<dbReference type="PANTHER" id="PTHR47027">
    <property type="entry name" value="REVERSE TRANSCRIPTASE DOMAIN-CONTAINING PROTEIN"/>
    <property type="match status" value="1"/>
</dbReference>
<gene>
    <name evidence="2" type="primary">Hypp8768</name>
    <name evidence="2" type="ORF">BLAG_LOCUS10965</name>
</gene>
<feature type="compositionally biased region" description="Polar residues" evidence="1">
    <location>
        <begin position="132"/>
        <end position="149"/>
    </location>
</feature>
<dbReference type="Proteomes" id="UP000838412">
    <property type="component" value="Chromosome 18"/>
</dbReference>
<dbReference type="PANTHER" id="PTHR47027:SF20">
    <property type="entry name" value="REVERSE TRANSCRIPTASE-LIKE PROTEIN WITH RNA-DIRECTED DNA POLYMERASE DOMAIN"/>
    <property type="match status" value="1"/>
</dbReference>
<reference evidence="2" key="1">
    <citation type="submission" date="2022-01" db="EMBL/GenBank/DDBJ databases">
        <authorList>
            <person name="Braso-Vives M."/>
        </authorList>
    </citation>
    <scope>NUCLEOTIDE SEQUENCE</scope>
</reference>
<dbReference type="AlphaFoldDB" id="A0A8J9ZAJ2"/>
<protein>
    <submittedName>
        <fullName evidence="2">Hypp8768 protein</fullName>
    </submittedName>
</protein>
<keyword evidence="3" id="KW-1185">Reference proteome</keyword>
<accession>A0A8J9ZAJ2</accession>
<dbReference type="EMBL" id="OV696703">
    <property type="protein sequence ID" value="CAH1250103.1"/>
    <property type="molecule type" value="Genomic_DNA"/>
</dbReference>
<evidence type="ECO:0000256" key="1">
    <source>
        <dbReference type="SAM" id="MobiDB-lite"/>
    </source>
</evidence>